<evidence type="ECO:0000313" key="8">
    <source>
        <dbReference type="Proteomes" id="UP000034581"/>
    </source>
</evidence>
<name>A0A0G0E3A2_UNCC3</name>
<reference evidence="7 8" key="1">
    <citation type="journal article" date="2015" name="Nature">
        <title>rRNA introns, odd ribosomes, and small enigmatic genomes across a large radiation of phyla.</title>
        <authorList>
            <person name="Brown C.T."/>
            <person name="Hug L.A."/>
            <person name="Thomas B.C."/>
            <person name="Sharon I."/>
            <person name="Castelle C.J."/>
            <person name="Singh A."/>
            <person name="Wilkins M.J."/>
            <person name="Williams K.H."/>
            <person name="Banfield J.F."/>
        </authorList>
    </citation>
    <scope>NUCLEOTIDE SEQUENCE [LARGE SCALE GENOMIC DNA]</scope>
</reference>
<feature type="transmembrane region" description="Helical" evidence="5">
    <location>
        <begin position="163"/>
        <end position="185"/>
    </location>
</feature>
<dbReference type="InterPro" id="IPR006977">
    <property type="entry name" value="Yip1_dom"/>
</dbReference>
<dbReference type="EMBL" id="LBQB01000003">
    <property type="protein sequence ID" value="KKP69750.1"/>
    <property type="molecule type" value="Genomic_DNA"/>
</dbReference>
<feature type="transmembrane region" description="Helical" evidence="5">
    <location>
        <begin position="243"/>
        <end position="264"/>
    </location>
</feature>
<organism evidence="7 8">
    <name type="scientific">candidate division CPR3 bacterium GW2011_GWF2_35_18</name>
    <dbReference type="NCBI Taxonomy" id="1618350"/>
    <lineage>
        <taxon>Bacteria</taxon>
        <taxon>Bacteria division CPR3</taxon>
    </lineage>
</organism>
<evidence type="ECO:0000313" key="7">
    <source>
        <dbReference type="EMBL" id="KKP69750.1"/>
    </source>
</evidence>
<evidence type="ECO:0000256" key="1">
    <source>
        <dbReference type="ARBA" id="ARBA00004141"/>
    </source>
</evidence>
<dbReference type="PATRIC" id="fig|1618350.3.peg.528"/>
<evidence type="ECO:0000256" key="5">
    <source>
        <dbReference type="SAM" id="Phobius"/>
    </source>
</evidence>
<dbReference type="Proteomes" id="UP000034581">
    <property type="component" value="Unassembled WGS sequence"/>
</dbReference>
<protein>
    <recommendedName>
        <fullName evidence="6">Yip1 domain-containing protein</fullName>
    </recommendedName>
</protein>
<dbReference type="Pfam" id="PF04893">
    <property type="entry name" value="Yip1"/>
    <property type="match status" value="1"/>
</dbReference>
<dbReference type="AlphaFoldDB" id="A0A0G0E3A2"/>
<evidence type="ECO:0000259" key="6">
    <source>
        <dbReference type="Pfam" id="PF04893"/>
    </source>
</evidence>
<evidence type="ECO:0000256" key="2">
    <source>
        <dbReference type="ARBA" id="ARBA00022692"/>
    </source>
</evidence>
<dbReference type="GO" id="GO:0016020">
    <property type="term" value="C:membrane"/>
    <property type="evidence" value="ECO:0007669"/>
    <property type="project" value="UniProtKB-SubCell"/>
</dbReference>
<accession>A0A0G0E3A2</accession>
<comment type="subcellular location">
    <subcellularLocation>
        <location evidence="1">Membrane</location>
        <topology evidence="1">Multi-pass membrane protein</topology>
    </subcellularLocation>
</comment>
<feature type="transmembrane region" description="Helical" evidence="5">
    <location>
        <begin position="105"/>
        <end position="126"/>
    </location>
</feature>
<feature type="domain" description="Yip1" evidence="6">
    <location>
        <begin position="84"/>
        <end position="292"/>
    </location>
</feature>
<gene>
    <name evidence="7" type="ORF">UR67_C0003G0028</name>
</gene>
<evidence type="ECO:0000256" key="4">
    <source>
        <dbReference type="ARBA" id="ARBA00023136"/>
    </source>
</evidence>
<proteinExistence type="predicted"/>
<keyword evidence="4 5" id="KW-0472">Membrane</keyword>
<keyword evidence="3 5" id="KW-1133">Transmembrane helix</keyword>
<sequence length="309" mass="36425">MVTQALIDYIQKMIKSGLWSETVLQQLMQKGWKKEDIEVTLKMIQSHNESEDSLQGKEPFISKTSNISNEKHIPIPLFKKITMILVDPISFFEEINFEKKIWRSLVYLLILFLFSYILRIIIWLTYTVLANWDKNPDLFKNDWTLSIFKSLLYSVFIFQTKSFLFFIVTVISLILIISLLAFILNKLFKGQGSFFDLLRICIYGFSPLVIIQIFSWLDFFDKLMIVNVNIGNAFEYLLRQNTIYINLNINYILVWSLILISIGFQKITKLNNWKSIFSIVIPFSLILFYFIITFKIILISGFVSQVIQF</sequence>
<feature type="transmembrane region" description="Helical" evidence="5">
    <location>
        <begin position="276"/>
        <end position="303"/>
    </location>
</feature>
<evidence type="ECO:0000256" key="3">
    <source>
        <dbReference type="ARBA" id="ARBA00022989"/>
    </source>
</evidence>
<feature type="transmembrane region" description="Helical" evidence="5">
    <location>
        <begin position="197"/>
        <end position="217"/>
    </location>
</feature>
<comment type="caution">
    <text evidence="7">The sequence shown here is derived from an EMBL/GenBank/DDBJ whole genome shotgun (WGS) entry which is preliminary data.</text>
</comment>
<keyword evidence="2 5" id="KW-0812">Transmembrane</keyword>